<dbReference type="EMBL" id="AMZH03009611">
    <property type="protein sequence ID" value="RRT56477.1"/>
    <property type="molecule type" value="Genomic_DNA"/>
</dbReference>
<dbReference type="Proteomes" id="UP000287651">
    <property type="component" value="Unassembled WGS sequence"/>
</dbReference>
<feature type="chain" id="PRO_5019361741" description="Secreted protein" evidence="1">
    <location>
        <begin position="17"/>
        <end position="161"/>
    </location>
</feature>
<name>A0A426YXL9_ENSVE</name>
<comment type="caution">
    <text evidence="2">The sequence shown here is derived from an EMBL/GenBank/DDBJ whole genome shotgun (WGS) entry which is preliminary data.</text>
</comment>
<gene>
    <name evidence="2" type="ORF">B296_00046727</name>
</gene>
<proteinExistence type="predicted"/>
<sequence>MVMFLMSCTLFVSSYAAHLLSHVHLWGPSIACGPNPTHPHLQYSSSSSTASSFSSFPPPFPSRTVPWHMPANWAGGREKSGARLVDDADGCREGGGARENSGLCGCSPYIIFARILHPNPNPDRSEGPPGLGFGERKQPYRWAALLMGPKEWASRALGTPC</sequence>
<reference evidence="2 3" key="1">
    <citation type="journal article" date="2014" name="Agronomy (Basel)">
        <title>A Draft Genome Sequence for Ensete ventricosum, the Drought-Tolerant Tree Against Hunger.</title>
        <authorList>
            <person name="Harrison J."/>
            <person name="Moore K.A."/>
            <person name="Paszkiewicz K."/>
            <person name="Jones T."/>
            <person name="Grant M."/>
            <person name="Ambacheew D."/>
            <person name="Muzemil S."/>
            <person name="Studholme D.J."/>
        </authorList>
    </citation>
    <scope>NUCLEOTIDE SEQUENCE [LARGE SCALE GENOMIC DNA]</scope>
</reference>
<evidence type="ECO:0000256" key="1">
    <source>
        <dbReference type="SAM" id="SignalP"/>
    </source>
</evidence>
<feature type="signal peptide" evidence="1">
    <location>
        <begin position="1"/>
        <end position="16"/>
    </location>
</feature>
<keyword evidence="1" id="KW-0732">Signal</keyword>
<accession>A0A426YXL9</accession>
<organism evidence="2 3">
    <name type="scientific">Ensete ventricosum</name>
    <name type="common">Abyssinian banana</name>
    <name type="synonym">Musa ensete</name>
    <dbReference type="NCBI Taxonomy" id="4639"/>
    <lineage>
        <taxon>Eukaryota</taxon>
        <taxon>Viridiplantae</taxon>
        <taxon>Streptophyta</taxon>
        <taxon>Embryophyta</taxon>
        <taxon>Tracheophyta</taxon>
        <taxon>Spermatophyta</taxon>
        <taxon>Magnoliopsida</taxon>
        <taxon>Liliopsida</taxon>
        <taxon>Zingiberales</taxon>
        <taxon>Musaceae</taxon>
        <taxon>Ensete</taxon>
    </lineage>
</organism>
<protein>
    <recommendedName>
        <fullName evidence="4">Secreted protein</fullName>
    </recommendedName>
</protein>
<evidence type="ECO:0008006" key="4">
    <source>
        <dbReference type="Google" id="ProtNLM"/>
    </source>
</evidence>
<evidence type="ECO:0000313" key="2">
    <source>
        <dbReference type="EMBL" id="RRT56477.1"/>
    </source>
</evidence>
<dbReference type="AlphaFoldDB" id="A0A426YXL9"/>
<evidence type="ECO:0000313" key="3">
    <source>
        <dbReference type="Proteomes" id="UP000287651"/>
    </source>
</evidence>